<evidence type="ECO:0000313" key="2">
    <source>
        <dbReference type="Proteomes" id="UP000075635"/>
    </source>
</evidence>
<name>A0A150R3B7_SORCE</name>
<organism evidence="1 2">
    <name type="scientific">Sorangium cellulosum</name>
    <name type="common">Polyangium cellulosum</name>
    <dbReference type="NCBI Taxonomy" id="56"/>
    <lineage>
        <taxon>Bacteria</taxon>
        <taxon>Pseudomonadati</taxon>
        <taxon>Myxococcota</taxon>
        <taxon>Polyangia</taxon>
        <taxon>Polyangiales</taxon>
        <taxon>Polyangiaceae</taxon>
        <taxon>Sorangium</taxon>
    </lineage>
</organism>
<sequence length="332" mass="38825">MAISMKTKIMLWGRAAHRCSFPGCRRELAIDAISTDDASLIGEVCHIIADSPNGPRGASPLTAEERDRYSNLILLCNVHHKVIDDLPGDYPVERLHAMKEQHERWVRETLQVYDDRRQREEETYATYIDEWAKRCDLDEWSNWSSSMLGFGQPSVGTARLSSLRELSTWLFGRVWPRRYLQLEAAFENFRRVLADLLVVFAQHAEERGNKTWTRSYEDEDDDPDDRLLHEIEFHVDLVMDLMAELTRAANYVCDRVRQFVDPSFRAQEGLVLAISGPYEDNMSFRHHRFEYRDAERVDQPYPGLVKFKGERKNRDWNFGEGEKPALPRRRST</sequence>
<dbReference type="Proteomes" id="UP000075635">
    <property type="component" value="Unassembled WGS sequence"/>
</dbReference>
<gene>
    <name evidence="1" type="ORF">BE17_15255</name>
</gene>
<protein>
    <recommendedName>
        <fullName evidence="3">HNH nuclease domain-containing protein</fullName>
    </recommendedName>
</protein>
<comment type="caution">
    <text evidence="1">The sequence shown here is derived from an EMBL/GenBank/DDBJ whole genome shotgun (WGS) entry which is preliminary data.</text>
</comment>
<dbReference type="InterPro" id="IPR003615">
    <property type="entry name" value="HNH_nuc"/>
</dbReference>
<dbReference type="AlphaFoldDB" id="A0A150R3B7"/>
<proteinExistence type="predicted"/>
<accession>A0A150R3B7</accession>
<evidence type="ECO:0008006" key="3">
    <source>
        <dbReference type="Google" id="ProtNLM"/>
    </source>
</evidence>
<dbReference type="EMBL" id="JEMB01003226">
    <property type="protein sequence ID" value="KYF74729.1"/>
    <property type="molecule type" value="Genomic_DNA"/>
</dbReference>
<dbReference type="CDD" id="cd00085">
    <property type="entry name" value="HNHc"/>
    <property type="match status" value="1"/>
</dbReference>
<reference evidence="1 2" key="1">
    <citation type="submission" date="2014-02" db="EMBL/GenBank/DDBJ databases">
        <title>The small core and large imbalanced accessory genome model reveals a collaborative survival strategy of Sorangium cellulosum strains in nature.</title>
        <authorList>
            <person name="Han K."/>
            <person name="Peng R."/>
            <person name="Blom J."/>
            <person name="Li Y.-Z."/>
        </authorList>
    </citation>
    <scope>NUCLEOTIDE SEQUENCE [LARGE SCALE GENOMIC DNA]</scope>
    <source>
        <strain evidence="1 2">So0011-07</strain>
    </source>
</reference>
<evidence type="ECO:0000313" key="1">
    <source>
        <dbReference type="EMBL" id="KYF74729.1"/>
    </source>
</evidence>